<sequence length="49" mass="5460">MIYLLKTRNRKAPDIAGYAHDYSKSNNAIEAEERGLITATTAAAHLRDQ</sequence>
<gene>
    <name evidence="1" type="ORF">CCAS_07055</name>
</gene>
<reference evidence="1 2" key="1">
    <citation type="journal article" date="2012" name="J. Bacteriol.">
        <title>Genome Sequence of Corynebacterium casei UCMA 3821, Isolated from a Smear-Ripened Cheese.</title>
        <authorList>
            <person name="Monnet C."/>
            <person name="Loux V."/>
            <person name="Bento P."/>
            <person name="Gibrat J.F."/>
            <person name="Straub C."/>
            <person name="Bonnarme P."/>
            <person name="Landaud S."/>
            <person name="Irlinger F."/>
        </authorList>
    </citation>
    <scope>NUCLEOTIDE SEQUENCE [LARGE SCALE GENOMIC DNA]</scope>
    <source>
        <strain evidence="1 2">UCMA 3821</strain>
    </source>
</reference>
<evidence type="ECO:0000313" key="2">
    <source>
        <dbReference type="Proteomes" id="UP000004840"/>
    </source>
</evidence>
<comment type="caution">
    <text evidence="1">The sequence shown here is derived from an EMBL/GenBank/DDBJ whole genome shotgun (WGS) entry which is preliminary data.</text>
</comment>
<dbReference type="AlphaFoldDB" id="G7HXM9"/>
<organism evidence="1 2">
    <name type="scientific">Corynebacterium casei UCMA 3821</name>
    <dbReference type="NCBI Taxonomy" id="1110505"/>
    <lineage>
        <taxon>Bacteria</taxon>
        <taxon>Bacillati</taxon>
        <taxon>Actinomycetota</taxon>
        <taxon>Actinomycetes</taxon>
        <taxon>Mycobacteriales</taxon>
        <taxon>Corynebacteriaceae</taxon>
        <taxon>Corynebacterium</taxon>
    </lineage>
</organism>
<proteinExistence type="predicted"/>
<protein>
    <submittedName>
        <fullName evidence="1">Uncharacterized protein</fullName>
    </submittedName>
</protein>
<evidence type="ECO:0000313" key="1">
    <source>
        <dbReference type="EMBL" id="CCE54944.1"/>
    </source>
</evidence>
<accession>G7HXM9</accession>
<dbReference type="EMBL" id="CAFW01000061">
    <property type="protein sequence ID" value="CCE54944.1"/>
    <property type="molecule type" value="Genomic_DNA"/>
</dbReference>
<name>G7HXM9_9CORY</name>
<dbReference type="Proteomes" id="UP000004840">
    <property type="component" value="Unassembled WGS sequence"/>
</dbReference>